<sequence>MLRCKKNYNLVLQELNKKIPESVNRLTGDYIKIQASNIEEHRAITAILKQKGEEFYVIFSPDDRPLKVVIKGLHSSISIEDIKTDLTEQGVPVIKVAQLTQRKSKFPLPIFMVEVRKNAEDAMDIYDVSKCCYMSIVIDLFKK</sequence>
<evidence type="ECO:0000313" key="2">
    <source>
        <dbReference type="EMBL" id="GFY60011.1"/>
    </source>
</evidence>
<dbReference type="InterPro" id="IPR006579">
    <property type="entry name" value="Pre_C2HC_dom"/>
</dbReference>
<keyword evidence="3" id="KW-1185">Reference proteome</keyword>
<accession>A0A8X6XZ34</accession>
<proteinExistence type="predicted"/>
<dbReference type="OrthoDB" id="8123891at2759"/>
<organism evidence="2 3">
    <name type="scientific">Trichonephila inaurata madagascariensis</name>
    <dbReference type="NCBI Taxonomy" id="2747483"/>
    <lineage>
        <taxon>Eukaryota</taxon>
        <taxon>Metazoa</taxon>
        <taxon>Ecdysozoa</taxon>
        <taxon>Arthropoda</taxon>
        <taxon>Chelicerata</taxon>
        <taxon>Arachnida</taxon>
        <taxon>Araneae</taxon>
        <taxon>Araneomorphae</taxon>
        <taxon>Entelegynae</taxon>
        <taxon>Araneoidea</taxon>
        <taxon>Nephilidae</taxon>
        <taxon>Trichonephila</taxon>
        <taxon>Trichonephila inaurata</taxon>
    </lineage>
</organism>
<evidence type="ECO:0000313" key="3">
    <source>
        <dbReference type="Proteomes" id="UP000886998"/>
    </source>
</evidence>
<comment type="caution">
    <text evidence="2">The sequence shown here is derived from an EMBL/GenBank/DDBJ whole genome shotgun (WGS) entry which is preliminary data.</text>
</comment>
<protein>
    <submittedName>
        <fullName evidence="2">PRE_C2HC domain-containing protein</fullName>
    </submittedName>
</protein>
<feature type="domain" description="Pre-C2HC" evidence="1">
    <location>
        <begin position="80"/>
        <end position="138"/>
    </location>
</feature>
<evidence type="ECO:0000259" key="1">
    <source>
        <dbReference type="Pfam" id="PF07530"/>
    </source>
</evidence>
<dbReference type="AlphaFoldDB" id="A0A8X6XZ34"/>
<dbReference type="EMBL" id="BMAV01012938">
    <property type="protein sequence ID" value="GFY60011.1"/>
    <property type="molecule type" value="Genomic_DNA"/>
</dbReference>
<dbReference type="Proteomes" id="UP000886998">
    <property type="component" value="Unassembled WGS sequence"/>
</dbReference>
<gene>
    <name evidence="2" type="primary">AVEN_15526_1</name>
    <name evidence="2" type="ORF">TNIN_383541</name>
</gene>
<name>A0A8X6XZ34_9ARAC</name>
<dbReference type="Pfam" id="PF07530">
    <property type="entry name" value="PRE_C2HC"/>
    <property type="match status" value="1"/>
</dbReference>
<reference evidence="2" key="1">
    <citation type="submission" date="2020-08" db="EMBL/GenBank/DDBJ databases">
        <title>Multicomponent nature underlies the extraordinary mechanical properties of spider dragline silk.</title>
        <authorList>
            <person name="Kono N."/>
            <person name="Nakamura H."/>
            <person name="Mori M."/>
            <person name="Yoshida Y."/>
            <person name="Ohtoshi R."/>
            <person name="Malay A.D."/>
            <person name="Moran D.A.P."/>
            <person name="Tomita M."/>
            <person name="Numata K."/>
            <person name="Arakawa K."/>
        </authorList>
    </citation>
    <scope>NUCLEOTIDE SEQUENCE</scope>
</reference>